<proteinExistence type="predicted"/>
<sequence length="72" mass="8035">MTQFRLFSGVLVAFGLFALFVLWALTGPLGAFLAAALTHLLLRACERQQDAQLALARKAREDDLRRAFRGED</sequence>
<reference evidence="2" key="1">
    <citation type="journal article" date="2019" name="Int. J. Syst. Evol. Microbiol.">
        <title>The Global Catalogue of Microorganisms (GCM) 10K type strain sequencing project: providing services to taxonomists for standard genome sequencing and annotation.</title>
        <authorList>
            <consortium name="The Broad Institute Genomics Platform"/>
            <consortium name="The Broad Institute Genome Sequencing Center for Infectious Disease"/>
            <person name="Wu L."/>
            <person name="Ma J."/>
        </authorList>
    </citation>
    <scope>NUCLEOTIDE SEQUENCE [LARGE SCALE GENOMIC DNA]</scope>
    <source>
        <strain evidence="2">JCM 18015</strain>
    </source>
</reference>
<evidence type="ECO:0000313" key="1">
    <source>
        <dbReference type="EMBL" id="GAA5072855.1"/>
    </source>
</evidence>
<accession>A0ABP9LCZ0</accession>
<dbReference type="RefSeq" id="WP_259550349.1">
    <property type="nucleotide sequence ID" value="NZ_BAABHW010000002.1"/>
</dbReference>
<organism evidence="1 2">
    <name type="scientific">[Roseibacterium] beibuensis</name>
    <dbReference type="NCBI Taxonomy" id="1193142"/>
    <lineage>
        <taxon>Bacteria</taxon>
        <taxon>Pseudomonadati</taxon>
        <taxon>Pseudomonadota</taxon>
        <taxon>Alphaproteobacteria</taxon>
        <taxon>Rhodobacterales</taxon>
        <taxon>Roseobacteraceae</taxon>
        <taxon>Roseicyclus</taxon>
    </lineage>
</organism>
<evidence type="ECO:0000313" key="2">
    <source>
        <dbReference type="Proteomes" id="UP001499910"/>
    </source>
</evidence>
<evidence type="ECO:0008006" key="3">
    <source>
        <dbReference type="Google" id="ProtNLM"/>
    </source>
</evidence>
<keyword evidence="2" id="KW-1185">Reference proteome</keyword>
<dbReference type="Proteomes" id="UP001499910">
    <property type="component" value="Unassembled WGS sequence"/>
</dbReference>
<protein>
    <recommendedName>
        <fullName evidence="3">DUF4229 domain-containing protein</fullName>
    </recommendedName>
</protein>
<comment type="caution">
    <text evidence="1">The sequence shown here is derived from an EMBL/GenBank/DDBJ whole genome shotgun (WGS) entry which is preliminary data.</text>
</comment>
<dbReference type="EMBL" id="BAABHW010000002">
    <property type="protein sequence ID" value="GAA5072855.1"/>
    <property type="molecule type" value="Genomic_DNA"/>
</dbReference>
<name>A0ABP9LCZ0_9RHOB</name>
<gene>
    <name evidence="1" type="ORF">GCM10023209_18050</name>
</gene>